<dbReference type="Pfam" id="PF22336">
    <property type="entry name" value="RhiE-like_linker"/>
    <property type="match status" value="1"/>
</dbReference>
<keyword evidence="10" id="KW-0521">NADP</keyword>
<dbReference type="PANTHER" id="PTHR43775:SF37">
    <property type="entry name" value="SI:DKEY-61P9.11"/>
    <property type="match status" value="1"/>
</dbReference>
<dbReference type="Pfam" id="PF00109">
    <property type="entry name" value="ketoacyl-synt"/>
    <property type="match status" value="2"/>
</dbReference>
<feature type="compositionally biased region" description="Basic and acidic residues" evidence="13">
    <location>
        <begin position="638"/>
        <end position="655"/>
    </location>
</feature>
<dbReference type="SMART" id="SM00825">
    <property type="entry name" value="PKS_KS"/>
    <property type="match status" value="2"/>
</dbReference>
<dbReference type="Gene3D" id="3.40.47.10">
    <property type="match status" value="2"/>
</dbReference>
<dbReference type="InterPro" id="IPR014030">
    <property type="entry name" value="Ketoacyl_synth_N"/>
</dbReference>
<dbReference type="InterPro" id="IPR020806">
    <property type="entry name" value="PKS_PP-bd"/>
</dbReference>
<keyword evidence="8" id="KW-0808">Transferase</keyword>
<reference evidence="16" key="1">
    <citation type="submission" date="2016-12" db="EMBL/GenBank/DDBJ databases">
        <title>Antibiotics produced by Bacillus amyloliquefaciens SYBC H47.</title>
        <authorList>
            <person name="Li X."/>
        </authorList>
    </citation>
    <scope>NUCLEOTIDE SEQUENCE</scope>
    <source>
        <strain evidence="16">SYBC H47</strain>
    </source>
</reference>
<dbReference type="InterPro" id="IPR013968">
    <property type="entry name" value="PKS_KR"/>
</dbReference>
<dbReference type="InterPro" id="IPR032821">
    <property type="entry name" value="PKS_assoc"/>
</dbReference>
<evidence type="ECO:0000256" key="6">
    <source>
        <dbReference type="ARBA" id="ARBA00022490"/>
    </source>
</evidence>
<dbReference type="GO" id="GO:0005737">
    <property type="term" value="C:cytoplasm"/>
    <property type="evidence" value="ECO:0007669"/>
    <property type="project" value="UniProtKB-SubCell"/>
</dbReference>
<dbReference type="SUPFAM" id="SSF53901">
    <property type="entry name" value="Thiolase-like"/>
    <property type="match status" value="2"/>
</dbReference>
<evidence type="ECO:0000256" key="8">
    <source>
        <dbReference type="ARBA" id="ARBA00022679"/>
    </source>
</evidence>
<dbReference type="GO" id="GO:0006633">
    <property type="term" value="P:fatty acid biosynthetic process"/>
    <property type="evidence" value="ECO:0007669"/>
    <property type="project" value="TreeGrafter"/>
</dbReference>
<evidence type="ECO:0000256" key="12">
    <source>
        <dbReference type="ARBA" id="ARBA00023315"/>
    </source>
</evidence>
<dbReference type="SMART" id="SM00822">
    <property type="entry name" value="PKS_KR"/>
    <property type="match status" value="2"/>
</dbReference>
<dbReference type="EMBL" id="KY358204">
    <property type="protein sequence ID" value="AQT19715.1"/>
    <property type="molecule type" value="Genomic_DNA"/>
</dbReference>
<gene>
    <name evidence="16" type="primary">mlnG</name>
</gene>
<feature type="domain" description="Carrier" evidence="14">
    <location>
        <begin position="1141"/>
        <end position="1215"/>
    </location>
</feature>
<keyword evidence="12" id="KW-0012">Acyltransferase</keyword>
<dbReference type="GO" id="GO:0004312">
    <property type="term" value="F:fatty acid synthase activity"/>
    <property type="evidence" value="ECO:0007669"/>
    <property type="project" value="TreeGrafter"/>
</dbReference>
<feature type="region of interest" description="Disordered" evidence="13">
    <location>
        <begin position="630"/>
        <end position="655"/>
    </location>
</feature>
<dbReference type="FunFam" id="3.40.47.10:FF:000019">
    <property type="entry name" value="Polyketide synthase type I"/>
    <property type="match status" value="1"/>
</dbReference>
<evidence type="ECO:0000259" key="14">
    <source>
        <dbReference type="PROSITE" id="PS50075"/>
    </source>
</evidence>
<evidence type="ECO:0000256" key="11">
    <source>
        <dbReference type="ARBA" id="ARBA00023268"/>
    </source>
</evidence>
<comment type="function">
    <text evidence="2">Involved in some intermediate steps for the synthesis of the antibiotic polyketide bacillaene which is involved in secondary metabolism.</text>
</comment>
<keyword evidence="5" id="KW-0596">Phosphopantetheine</keyword>
<keyword evidence="7" id="KW-0597">Phosphoprotein</keyword>
<dbReference type="InterPro" id="IPR016039">
    <property type="entry name" value="Thiolase-like"/>
</dbReference>
<dbReference type="PROSITE" id="PS00012">
    <property type="entry name" value="PHOSPHOPANTETHEINE"/>
    <property type="match status" value="1"/>
</dbReference>
<dbReference type="InterPro" id="IPR020841">
    <property type="entry name" value="PKS_Beta-ketoAc_synthase_dom"/>
</dbReference>
<dbReference type="InterPro" id="IPR014031">
    <property type="entry name" value="Ketoacyl_synth_C"/>
</dbReference>
<evidence type="ECO:0000256" key="1">
    <source>
        <dbReference type="ARBA" id="ARBA00001957"/>
    </source>
</evidence>
<dbReference type="Pfam" id="PF21394">
    <property type="entry name" value="Beta-ketacyl_N"/>
    <property type="match status" value="1"/>
</dbReference>
<dbReference type="CDD" id="cd08953">
    <property type="entry name" value="KR_2_SDR_x"/>
    <property type="match status" value="2"/>
</dbReference>
<comment type="cofactor">
    <cofactor evidence="1">
        <name>pantetheine 4'-phosphate</name>
        <dbReference type="ChEBI" id="CHEBI:47942"/>
    </cofactor>
</comment>
<dbReference type="GO" id="GO:0031177">
    <property type="term" value="F:phosphopantetheine binding"/>
    <property type="evidence" value="ECO:0007669"/>
    <property type="project" value="InterPro"/>
</dbReference>
<feature type="domain" description="Carrier" evidence="14">
    <location>
        <begin position="536"/>
        <end position="612"/>
    </location>
</feature>
<evidence type="ECO:0000259" key="15">
    <source>
        <dbReference type="PROSITE" id="PS52004"/>
    </source>
</evidence>
<dbReference type="SUPFAM" id="SSF51735">
    <property type="entry name" value="NAD(P)-binding Rossmann-fold domains"/>
    <property type="match status" value="3"/>
</dbReference>
<dbReference type="InterPro" id="IPR006162">
    <property type="entry name" value="Ppantetheine_attach_site"/>
</dbReference>
<dbReference type="InterPro" id="IPR036291">
    <property type="entry name" value="NAD(P)-bd_dom_sf"/>
</dbReference>
<dbReference type="Gene3D" id="1.10.1240.100">
    <property type="match status" value="1"/>
</dbReference>
<evidence type="ECO:0000256" key="3">
    <source>
        <dbReference type="ARBA" id="ARBA00004496"/>
    </source>
</evidence>
<dbReference type="Pfam" id="PF00550">
    <property type="entry name" value="PP-binding"/>
    <property type="match status" value="3"/>
</dbReference>
<evidence type="ECO:0000256" key="4">
    <source>
        <dbReference type="ARBA" id="ARBA00004789"/>
    </source>
</evidence>
<dbReference type="PROSITE" id="PS50075">
    <property type="entry name" value="CARRIER"/>
    <property type="match status" value="3"/>
</dbReference>
<feature type="domain" description="Ketosynthase family 3 (KS3)" evidence="15">
    <location>
        <begin position="1997"/>
        <end position="2414"/>
    </location>
</feature>
<dbReference type="PROSITE" id="PS52004">
    <property type="entry name" value="KS3_2"/>
    <property type="match status" value="2"/>
</dbReference>
<evidence type="ECO:0000256" key="7">
    <source>
        <dbReference type="ARBA" id="ARBA00022553"/>
    </source>
</evidence>
<feature type="domain" description="Ketosynthase family 3 (KS3)" evidence="15">
    <location>
        <begin position="663"/>
        <end position="1085"/>
    </location>
</feature>
<comment type="pathway">
    <text evidence="4">Antibiotic biosynthesis; bacillaene biosynthesis.</text>
</comment>
<evidence type="ECO:0000256" key="9">
    <source>
        <dbReference type="ARBA" id="ARBA00022737"/>
    </source>
</evidence>
<dbReference type="Pfam" id="PF02801">
    <property type="entry name" value="Ketoacyl-synt_C"/>
    <property type="match status" value="2"/>
</dbReference>
<dbReference type="InterPro" id="IPR049490">
    <property type="entry name" value="C883_1060-like_KR_N"/>
</dbReference>
<dbReference type="Gene3D" id="3.40.50.720">
    <property type="entry name" value="NAD(P)-binding Rossmann-like Domain"/>
    <property type="match status" value="2"/>
</dbReference>
<comment type="subcellular location">
    <subcellularLocation>
        <location evidence="3">Cytoplasm</location>
    </subcellularLocation>
</comment>
<dbReference type="GO" id="GO:0005886">
    <property type="term" value="C:plasma membrane"/>
    <property type="evidence" value="ECO:0007669"/>
    <property type="project" value="TreeGrafter"/>
</dbReference>
<evidence type="ECO:0000256" key="2">
    <source>
        <dbReference type="ARBA" id="ARBA00003299"/>
    </source>
</evidence>
<evidence type="ECO:0000256" key="5">
    <source>
        <dbReference type="ARBA" id="ARBA00022450"/>
    </source>
</evidence>
<dbReference type="Pfam" id="PF08659">
    <property type="entry name" value="KR"/>
    <property type="match status" value="2"/>
</dbReference>
<dbReference type="SUPFAM" id="SSF47336">
    <property type="entry name" value="ACP-like"/>
    <property type="match status" value="3"/>
</dbReference>
<dbReference type="FunFam" id="1.10.1200.10:FF:000019">
    <property type="entry name" value="Phenolpthiocerol synthesis type-I polyketide synthase PPSA"/>
    <property type="match status" value="1"/>
</dbReference>
<feature type="compositionally biased region" description="Polar residues" evidence="13">
    <location>
        <begin position="1971"/>
        <end position="1993"/>
    </location>
</feature>
<dbReference type="SMART" id="SM00823">
    <property type="entry name" value="PKS_PP"/>
    <property type="match status" value="3"/>
</dbReference>
<organism evidence="16">
    <name type="scientific">Bacillus amyloliquefaciens</name>
    <name type="common">Bacillus velezensis</name>
    <dbReference type="NCBI Taxonomy" id="1390"/>
    <lineage>
        <taxon>Bacteria</taxon>
        <taxon>Bacillati</taxon>
        <taxon>Bacillota</taxon>
        <taxon>Bacilli</taxon>
        <taxon>Bacillales</taxon>
        <taxon>Bacillaceae</taxon>
        <taxon>Bacillus</taxon>
        <taxon>Bacillus amyloliquefaciens group</taxon>
    </lineage>
</organism>
<dbReference type="GO" id="GO:0071770">
    <property type="term" value="P:DIM/DIP cell wall layer assembly"/>
    <property type="evidence" value="ECO:0007669"/>
    <property type="project" value="TreeGrafter"/>
</dbReference>
<protein>
    <submittedName>
        <fullName evidence="16">Macrolactin polyketide synthase</fullName>
    </submittedName>
</protein>
<proteinExistence type="predicted"/>
<dbReference type="CDD" id="cd00833">
    <property type="entry name" value="PKS"/>
    <property type="match status" value="2"/>
</dbReference>
<dbReference type="Gene3D" id="1.10.1200.10">
    <property type="entry name" value="ACP-like"/>
    <property type="match status" value="3"/>
</dbReference>
<accession>A0A1S6KMB7</accession>
<dbReference type="InterPro" id="IPR054514">
    <property type="entry name" value="RhiE-like_linker"/>
</dbReference>
<dbReference type="InterPro" id="IPR050091">
    <property type="entry name" value="PKS_NRPS_Biosynth_Enz"/>
</dbReference>
<dbReference type="InterPro" id="IPR057326">
    <property type="entry name" value="KR_dom"/>
</dbReference>
<evidence type="ECO:0000313" key="16">
    <source>
        <dbReference type="EMBL" id="AQT19715.1"/>
    </source>
</evidence>
<keyword evidence="11" id="KW-0511">Multifunctional enzyme</keyword>
<feature type="region of interest" description="Disordered" evidence="13">
    <location>
        <begin position="1967"/>
        <end position="1993"/>
    </location>
</feature>
<dbReference type="PANTHER" id="PTHR43775">
    <property type="entry name" value="FATTY ACID SYNTHASE"/>
    <property type="match status" value="1"/>
</dbReference>
<evidence type="ECO:0000256" key="10">
    <source>
        <dbReference type="ARBA" id="ARBA00022857"/>
    </source>
</evidence>
<dbReference type="Pfam" id="PF16197">
    <property type="entry name" value="KAsynt_C_assoc"/>
    <property type="match status" value="1"/>
</dbReference>
<name>A0A1S6KMB7_BACAM</name>
<dbReference type="InterPro" id="IPR009081">
    <property type="entry name" value="PP-bd_ACP"/>
</dbReference>
<feature type="domain" description="Carrier" evidence="14">
    <location>
        <begin position="1885"/>
        <end position="1962"/>
    </location>
</feature>
<keyword evidence="6" id="KW-0963">Cytoplasm</keyword>
<keyword evidence="9" id="KW-0677">Repeat</keyword>
<dbReference type="InterPro" id="IPR036736">
    <property type="entry name" value="ACP-like_sf"/>
</dbReference>
<evidence type="ECO:0000256" key="13">
    <source>
        <dbReference type="SAM" id="MobiDB-lite"/>
    </source>
</evidence>
<sequence length="2461" mass="275522">MMNGKREQISDILDLIQTGQMSADEGYARVTSIQNQKSRASNHPLLYYKPEWTESFIPSKKSVPLTGLLLIFAENERQIQELSGLFKGCTLLFVIRGKEFAVLHDDTICMNHVKKHDYLKLFRYIHDHYQLPEKILHLWSDSQADMSKGGIQKQLENGLFSLLYITQALIELKWKKIIKLTHIFQTENKEQLPLHHALGGLVKTVHQEHPNFHYQIINITQSEGAGAALPAIADIYQRECDEKRDIHFEVRYENGRRFTKSYNKASSFDLTQPLKHHGNYLITGGLGGLGYILAKHLSEKWKANLILTGRSDLTEEQKKKIEYLRSSGSTIEYIRSDVSKQSDAERMFAFAKEQFGILHGVFHSAGVLRDSFILRKTKEEIDQVTGSKVYGTLWLAEEIKKMKVELLVLFSSTSAVFGSAGQCDYAFANAFLDQYAAVMTAKESAERVVSVNWPLWTSGGMNIDDEGISYMKQELGLDPLDDSDGIQALENSLCQSSEQLIALKGRKEKIEDVLKRAGTISLHSDQQEDADLQNDELRQNIISYLKNIMSEELKLPATLIDEKQYLEKYGIDSVMIMRLTKKLEQSIGRLSKTLFFEYHSISQLAEYFLSHHSERMMKLLNPAGKSELVSYQKKQKRKPVETKAPARSEGEDSKEHIAADPLSADIAIIGVSGRYPGAENIREFQNVLMNGRDCVSEIPDDRKEMLEGSCYKWGGFLKNPDRFDPLFFRISPKEAAFLDPQERLFLETVYNTIEDAGYKPSDLTRKKVGVFAGVTYGSYQFFGVEESLKGNELAVGSPFSAIANRISYFFNFKGPSMAVDTMCSSSLNAIHLACESIRRGESTLAVAGGVNLTLHPNKYTLLNQSRFFASDGRCRTFGEGGDGYVPGEGVGSVLLKPAAEAVRDGDHIYALIKATAVNHGGRTNGFTVPNPNGQSELIQDALQKACIDPRTISYIEAHGTGTSLGDPIEITGLTKAFREFTEHTQYCSIGSVKSNIGHLEAAAGIAGLTKVLLQMKLKKLFPSIHAETLNPNIDFKASPFYVQRSLQDWKKPKLQENGKTVTVPRRAGISSFGAGGTNVHIIIEEYEETNVSTEHVENEPHIVLLSAKDNERLLEYAENMKDFIQRSLSPEVKDKQPDMKEKVNEVLKPFVSELLHIHPEEINISDHLSEFGVGPLELSRMADFINEMFHIELTMYELTDCPSIQAVTEYLLKEYAGAIRNMFPNEVMEGGQSESVVLRDLAYTTQSGREAMEARAAITGTSLKEMKDKLSEFCRGDKQVPGVYVNQQSDAFAEKMKALTEGRAGELFVKTIIENGEAEKLAQLWVWGADIDWKSVHQHLQQPGKRISIPTYPFAKERYWVPFRTERAEIPQHSFQHHLQKKWRENPFVNPSETKEYGLTVVFVNQDTESIARTICSDIDQENLIVIKHHSSFIKHSDQMFECSLLDENHAYDVIREIFSGGERQVENIFDFSDIGNQSDNQNGIPYGKFLFIQEIIKRSKKETPLSILQLTNGLQVFKAEEPKLTGAESAAFLKALSAEYGFVHVKTIDIDSMKETHELKQIFEIERAQCTGENEVCYRSGVRYVPYFEEERIHTGGGPVSFPADKAIVITGGTGGIGRAIAEDLVKRGVKKLVLTGTRPLPLRSEWDHLLKEGRQDEKTVSNIKLFQSFEEKGVDYLYYSGSLTNEEKLRSFFHQVSLEFKDISGVIHCAGLHSGGNPAFIHKRMSEFKTVYGPKVTGLQNLERIFNNRPLDFFILFSSIAAQSPKLSKGMTDYASANAYMDYFAAYHFQKGRTYFTSINWPSWKEVGMGTVTSPLYDELGLDSLSTREGLAILYHALEKKSANIIPIVKKGTVFHADSLLNINKTGKASFPARRQETPGTFDRSEGLVSELSAVFAEELSIPLEKLNPNTDFQEYGVDSILLVSIIHRIEAMIQKKIDPTVLLEHNTIHGLAEYIGKTAPPLKKQIEQTDSQSSNQHDMQSVTSRNTEPQTASSAKIAVIGIGCKFPGAADKEEFWDNLRKGKNHIKEVPDSRWNIEENYSPVQQKGKSISKWGGFINGIGSFDPEYFRMEEEKAIQTDPLIRHFLETSVQTVRDAGYEETELSGKKVGVFVGSRMGGYGHKLPKESSSHIVGLSQNFIASHVSHFFNFHGPSMVSDTACSSSLVSIHLACQSIKNGDSEMALAGGADLLLDEIPYLMLTEGGALSPDGQCFTFDERANGFVPGEGFGAVLLKPLEKAKADGDRIYGIIEASAINNDGATMGITTPNPKLQEQVIQDAFEKADITPGSVSYVETHGTGTMIGDPIELQALTKVFRRDTNKTQFCGVGSVKTNIGHLLSAAGAASFIKVILSIWHKEIPPTLNCETPNPRFEFEKSPFYPNTELRSWKDGKRRAGISAFGFGGTNAHLLVSGLDDSYHSVRTPLPPAEFVRKEYWPDSNRKKQIKQNKKRLLEIIDETE</sequence>
<dbReference type="SMART" id="SM01294">
    <property type="entry name" value="PKS_PP_betabranch"/>
    <property type="match status" value="1"/>
</dbReference>